<dbReference type="RefSeq" id="WP_008629232.1">
    <property type="nucleotide sequence ID" value="NZ_GL883880.1"/>
</dbReference>
<dbReference type="eggNOG" id="ENOG5032Y7P">
    <property type="taxonomic scope" value="Bacteria"/>
</dbReference>
<comment type="caution">
    <text evidence="2">The sequence shown here is derived from an EMBL/GenBank/DDBJ whole genome shotgun (WGS) entry which is preliminary data.</text>
</comment>
<dbReference type="STRING" id="762982.HMPREF9442_02892"/>
<feature type="compositionally biased region" description="Basic and acidic residues" evidence="1">
    <location>
        <begin position="17"/>
        <end position="27"/>
    </location>
</feature>
<dbReference type="AlphaFoldDB" id="F3QXF7"/>
<dbReference type="HOGENOM" id="CLU_1766242_0_0_10"/>
<dbReference type="EMBL" id="AFBR01000084">
    <property type="protein sequence ID" value="EGG51329.1"/>
    <property type="molecule type" value="Genomic_DNA"/>
</dbReference>
<evidence type="ECO:0000256" key="1">
    <source>
        <dbReference type="SAM" id="MobiDB-lite"/>
    </source>
</evidence>
<evidence type="ECO:0000313" key="3">
    <source>
        <dbReference type="Proteomes" id="UP000005546"/>
    </source>
</evidence>
<sequence>MREEEVFRRAGNARFPRQGDTDGRSIWEHGQLPAAGQTPGNSFGRDGGTGSFGEQPKPRVTARTDVFRLSFRPMSGFGHAACRNGRKRTPGRDSPCPRFKRKTVKALSPTLGIAGKSPQHSEDLQRKARPEGERPNNHPQKLLLSIP</sequence>
<dbReference type="Proteomes" id="UP000005546">
    <property type="component" value="Unassembled WGS sequence"/>
</dbReference>
<feature type="region of interest" description="Disordered" evidence="1">
    <location>
        <begin position="1"/>
        <end position="62"/>
    </location>
</feature>
<protein>
    <submittedName>
        <fullName evidence="2">Conserved domain protein</fullName>
    </submittedName>
</protein>
<gene>
    <name evidence="2" type="ORF">HMPREF9442_02892</name>
</gene>
<name>F3QXF7_9BACT</name>
<feature type="region of interest" description="Disordered" evidence="1">
    <location>
        <begin position="75"/>
        <end position="147"/>
    </location>
</feature>
<proteinExistence type="predicted"/>
<accession>F3QXF7</accession>
<evidence type="ECO:0000313" key="2">
    <source>
        <dbReference type="EMBL" id="EGG51329.1"/>
    </source>
</evidence>
<reference evidence="2 3" key="1">
    <citation type="submission" date="2011-02" db="EMBL/GenBank/DDBJ databases">
        <authorList>
            <person name="Weinstock G."/>
            <person name="Sodergren E."/>
            <person name="Clifton S."/>
            <person name="Fulton L."/>
            <person name="Fulton B."/>
            <person name="Courtney L."/>
            <person name="Fronick C."/>
            <person name="Harrison M."/>
            <person name="Strong C."/>
            <person name="Farmer C."/>
            <person name="Delahaunty K."/>
            <person name="Markovic C."/>
            <person name="Hall O."/>
            <person name="Minx P."/>
            <person name="Tomlinson C."/>
            <person name="Mitreva M."/>
            <person name="Hou S."/>
            <person name="Chen J."/>
            <person name="Wollam A."/>
            <person name="Pepin K.H."/>
            <person name="Johnson M."/>
            <person name="Bhonagiri V."/>
            <person name="Zhang X."/>
            <person name="Suruliraj S."/>
            <person name="Warren W."/>
            <person name="Chinwalla A."/>
            <person name="Mardis E.R."/>
            <person name="Wilson R.K."/>
        </authorList>
    </citation>
    <scope>NUCLEOTIDE SEQUENCE [LARGE SCALE GENOMIC DNA]</scope>
    <source>
        <strain evidence="2 3">YIT 11841</strain>
    </source>
</reference>
<keyword evidence="3" id="KW-1185">Reference proteome</keyword>
<feature type="compositionally biased region" description="Basic and acidic residues" evidence="1">
    <location>
        <begin position="119"/>
        <end position="136"/>
    </location>
</feature>
<organism evidence="2 3">
    <name type="scientific">Paraprevotella xylaniphila YIT 11841</name>
    <dbReference type="NCBI Taxonomy" id="762982"/>
    <lineage>
        <taxon>Bacteria</taxon>
        <taxon>Pseudomonadati</taxon>
        <taxon>Bacteroidota</taxon>
        <taxon>Bacteroidia</taxon>
        <taxon>Bacteroidales</taxon>
        <taxon>Prevotellaceae</taxon>
        <taxon>Paraprevotella</taxon>
    </lineage>
</organism>